<dbReference type="OrthoDB" id="23466at2157"/>
<dbReference type="PATRIC" id="fig|1110509.7.peg.1808"/>
<feature type="domain" description="4Fe-4S Mo/W bis-MGD-type" evidence="6">
    <location>
        <begin position="4"/>
        <end position="59"/>
    </location>
</feature>
<dbReference type="InterPro" id="IPR041924">
    <property type="entry name" value="Formate_Dh-H_N"/>
</dbReference>
<dbReference type="GO" id="GO:0008863">
    <property type="term" value="F:formate dehydrogenase (NAD+) activity"/>
    <property type="evidence" value="ECO:0007669"/>
    <property type="project" value="InterPro"/>
</dbReference>
<dbReference type="NCBIfam" id="TIGR01591">
    <property type="entry name" value="Fdh-alpha"/>
    <property type="match status" value="1"/>
</dbReference>
<evidence type="ECO:0000313" key="7">
    <source>
        <dbReference type="EMBL" id="AET64988.1"/>
    </source>
</evidence>
<protein>
    <submittedName>
        <fullName evidence="7">Formate dehydrogenase, subunit A</fullName>
    </submittedName>
</protein>
<dbReference type="InterPro" id="IPR009010">
    <property type="entry name" value="Asp_de-COase-like_dom_sf"/>
</dbReference>
<reference evidence="7 8" key="1">
    <citation type="journal article" date="2012" name="PLoS ONE">
        <title>The genome characteristics and predicted function of methyl-group oxidation pathway in the obligate aceticlastic methanogens, Methanosaeta spp.</title>
        <authorList>
            <person name="Zhu J."/>
            <person name="Zheng H."/>
            <person name="Ai G."/>
            <person name="Zhang G."/>
            <person name="Liu D."/>
            <person name="Liu X."/>
            <person name="Dong X."/>
        </authorList>
    </citation>
    <scope>NUCLEOTIDE SEQUENCE [LARGE SCALE GENOMIC DNA]</scope>
    <source>
        <strain evidence="7 8">6Ac</strain>
    </source>
</reference>
<evidence type="ECO:0000259" key="6">
    <source>
        <dbReference type="PROSITE" id="PS51669"/>
    </source>
</evidence>
<dbReference type="PROSITE" id="PS00490">
    <property type="entry name" value="MOLYBDOPTERIN_PROK_2"/>
    <property type="match status" value="1"/>
</dbReference>
<dbReference type="GO" id="GO:0022904">
    <property type="term" value="P:respiratory electron transport chain"/>
    <property type="evidence" value="ECO:0007669"/>
    <property type="project" value="TreeGrafter"/>
</dbReference>
<keyword evidence="5" id="KW-0411">Iron-sulfur</keyword>
<keyword evidence="2" id="KW-0479">Metal-binding</keyword>
<dbReference type="InterPro" id="IPR006657">
    <property type="entry name" value="MoPterin_dinucl-bd_dom"/>
</dbReference>
<dbReference type="STRING" id="1110509.Mhar_1628"/>
<keyword evidence="1" id="KW-0004">4Fe-4S</keyword>
<dbReference type="InterPro" id="IPR006655">
    <property type="entry name" value="Mopterin_OxRdtase_prok_CS"/>
</dbReference>
<dbReference type="InterPro" id="IPR050123">
    <property type="entry name" value="Prok_molybdopt-oxidoreductase"/>
</dbReference>
<dbReference type="Pfam" id="PF00384">
    <property type="entry name" value="Molybdopterin"/>
    <property type="match status" value="1"/>
</dbReference>
<dbReference type="AlphaFoldDB" id="G7WPV7"/>
<dbReference type="GO" id="GO:0046872">
    <property type="term" value="F:metal ion binding"/>
    <property type="evidence" value="ECO:0007669"/>
    <property type="project" value="UniProtKB-KW"/>
</dbReference>
<sequence length="681" mass="73800">MADDGLSPTVCPYCALGCGFYIRKGEGGPGIEYMLDHPTNEGALCPKGNAALEVLGHPERLRFPLLKAGDGWRRISWEEALARLAGEIKETIRDYGPGALGFLGSAKCTNEENYLFQKMARLLGSKNVDCCARRCHSPTIPALNRAFGAACMTNPISDLANSGCIFAIGSNFAENHPLVARWALRAKDRGGFIIVADPRLTPTAWLADLHLQINLGTDVALLNGMMNVIIEEGLYNSKFVEERTVGFEELADKVRWYTPERAAEITGVSASSILRAARIYARSPASAILYSMGITQHSHGTDNVTACADLALICGHLGRSGAGLYPLRGQNNVQGACDMGVLADFYPGSVSVSDAEGIRRLEVAWGGASLPKGMGMTAEAMPVAAGDGDLRLLYVMGEDIVNSDSASSRGRRELANLDFLAVQDIFMTETAEIADLVLPAAAWAEKAGSYTSTERRVQWSPRAIDPPGEARSDLSTIIRLANLLGLNFDYSGPEEVLAEIGRVVKSYAGITRERAGARGGVIWPCPFLDHPGTPILHQDGFSAPEGRARIFAVDYQPPAEERSQDYPLLLTTGRVVIHYNAGSMTRRSLSLMRRAPELFVEVNPGDADQWGVVDGDLVEVETRRGEAWARARVTTRQERGVLFMPFHFPETNTLTSDVIDPVARIPEFKVAACRIGKMKGV</sequence>
<dbReference type="EMBL" id="CP003117">
    <property type="protein sequence ID" value="AET64988.1"/>
    <property type="molecule type" value="Genomic_DNA"/>
</dbReference>
<dbReference type="KEGG" id="mhi:Mhar_1628"/>
<dbReference type="Gene3D" id="3.40.50.740">
    <property type="match status" value="1"/>
</dbReference>
<dbReference type="InterPro" id="IPR006656">
    <property type="entry name" value="Mopterin_OxRdtase"/>
</dbReference>
<dbReference type="Pfam" id="PF04879">
    <property type="entry name" value="Molybdop_Fe4S4"/>
    <property type="match status" value="1"/>
</dbReference>
<evidence type="ECO:0000256" key="5">
    <source>
        <dbReference type="ARBA" id="ARBA00023014"/>
    </source>
</evidence>
<dbReference type="PANTHER" id="PTHR43105:SF14">
    <property type="entry name" value="FORMATE DEHYDROGENASE H"/>
    <property type="match status" value="1"/>
</dbReference>
<dbReference type="Gene3D" id="2.20.25.90">
    <property type="entry name" value="ADC-like domains"/>
    <property type="match status" value="1"/>
</dbReference>
<evidence type="ECO:0000256" key="4">
    <source>
        <dbReference type="ARBA" id="ARBA00023004"/>
    </source>
</evidence>
<organism evidence="7 8">
    <name type="scientific">Methanothrix harundinacea (strain 6Ac)</name>
    <name type="common">Methanosaeta harundinacea</name>
    <dbReference type="NCBI Taxonomy" id="1110509"/>
    <lineage>
        <taxon>Archaea</taxon>
        <taxon>Methanobacteriati</taxon>
        <taxon>Methanobacteriota</taxon>
        <taxon>Stenosarchaea group</taxon>
        <taxon>Methanomicrobia</taxon>
        <taxon>Methanotrichales</taxon>
        <taxon>Methanotrichaceae</taxon>
        <taxon>Methanothrix</taxon>
    </lineage>
</organism>
<dbReference type="CDD" id="cd02753">
    <property type="entry name" value="MopB_Formate-Dh-H"/>
    <property type="match status" value="1"/>
</dbReference>
<dbReference type="Gene3D" id="3.40.228.10">
    <property type="entry name" value="Dimethylsulfoxide Reductase, domain 2"/>
    <property type="match status" value="1"/>
</dbReference>
<evidence type="ECO:0000256" key="2">
    <source>
        <dbReference type="ARBA" id="ARBA00022723"/>
    </source>
</evidence>
<evidence type="ECO:0000313" key="8">
    <source>
        <dbReference type="Proteomes" id="UP000005877"/>
    </source>
</evidence>
<dbReference type="Proteomes" id="UP000005877">
    <property type="component" value="Chromosome"/>
</dbReference>
<proteinExistence type="predicted"/>
<dbReference type="InterPro" id="IPR006478">
    <property type="entry name" value="Formate_DH_asu"/>
</dbReference>
<dbReference type="SUPFAM" id="SSF53706">
    <property type="entry name" value="Formate dehydrogenase/DMSO reductase, domains 1-3"/>
    <property type="match status" value="1"/>
</dbReference>
<dbReference type="PANTHER" id="PTHR43105">
    <property type="entry name" value="RESPIRATORY NITRATE REDUCTASE"/>
    <property type="match status" value="1"/>
</dbReference>
<dbReference type="CDD" id="cd00508">
    <property type="entry name" value="MopB_CT_Fdh-Nap-like"/>
    <property type="match status" value="1"/>
</dbReference>
<accession>G7WPV7</accession>
<dbReference type="GO" id="GO:0015942">
    <property type="term" value="P:formate metabolic process"/>
    <property type="evidence" value="ECO:0007669"/>
    <property type="project" value="InterPro"/>
</dbReference>
<dbReference type="GO" id="GO:0016020">
    <property type="term" value="C:membrane"/>
    <property type="evidence" value="ECO:0007669"/>
    <property type="project" value="TreeGrafter"/>
</dbReference>
<keyword evidence="4" id="KW-0408">Iron</keyword>
<name>G7WPV7_METH6</name>
<dbReference type="InterPro" id="IPR006963">
    <property type="entry name" value="Mopterin_OxRdtase_4Fe-4S_dom"/>
</dbReference>
<gene>
    <name evidence="7" type="ordered locus">Mhar_1628</name>
</gene>
<dbReference type="GO" id="GO:0051539">
    <property type="term" value="F:4 iron, 4 sulfur cluster binding"/>
    <property type="evidence" value="ECO:0007669"/>
    <property type="project" value="UniProtKB-KW"/>
</dbReference>
<dbReference type="GO" id="GO:0043546">
    <property type="term" value="F:molybdopterin cofactor binding"/>
    <property type="evidence" value="ECO:0007669"/>
    <property type="project" value="InterPro"/>
</dbReference>
<dbReference type="GO" id="GO:0003954">
    <property type="term" value="F:NADH dehydrogenase activity"/>
    <property type="evidence" value="ECO:0007669"/>
    <property type="project" value="TreeGrafter"/>
</dbReference>
<dbReference type="Gene3D" id="2.40.40.20">
    <property type="match status" value="1"/>
</dbReference>
<dbReference type="SUPFAM" id="SSF50692">
    <property type="entry name" value="ADC-like"/>
    <property type="match status" value="1"/>
</dbReference>
<keyword evidence="8" id="KW-1185">Reference proteome</keyword>
<evidence type="ECO:0000256" key="1">
    <source>
        <dbReference type="ARBA" id="ARBA00022485"/>
    </source>
</evidence>
<evidence type="ECO:0000256" key="3">
    <source>
        <dbReference type="ARBA" id="ARBA00023002"/>
    </source>
</evidence>
<keyword evidence="3" id="KW-0560">Oxidoreductase</keyword>
<dbReference type="HOGENOM" id="CLU_000422_4_0_2"/>
<dbReference type="PROSITE" id="PS51669">
    <property type="entry name" value="4FE4S_MOW_BIS_MGD"/>
    <property type="match status" value="1"/>
</dbReference>
<dbReference type="SMART" id="SM00926">
    <property type="entry name" value="Molybdop_Fe4S4"/>
    <property type="match status" value="1"/>
</dbReference>
<dbReference type="Pfam" id="PF01568">
    <property type="entry name" value="Molydop_binding"/>
    <property type="match status" value="1"/>
</dbReference>